<proteinExistence type="predicted"/>
<feature type="compositionally biased region" description="Polar residues" evidence="1">
    <location>
        <begin position="125"/>
        <end position="141"/>
    </location>
</feature>
<dbReference type="AlphaFoldDB" id="A0A8W8P618"/>
<feature type="region of interest" description="Disordered" evidence="1">
    <location>
        <begin position="194"/>
        <end position="240"/>
    </location>
</feature>
<evidence type="ECO:0000313" key="3">
    <source>
        <dbReference type="Proteomes" id="UP000005408"/>
    </source>
</evidence>
<dbReference type="PANTHER" id="PTHR31751:SF42">
    <property type="entry name" value="PROTEIN CBG10204"/>
    <property type="match status" value="1"/>
</dbReference>
<organism evidence="2 3">
    <name type="scientific">Magallana gigas</name>
    <name type="common">Pacific oyster</name>
    <name type="synonym">Crassostrea gigas</name>
    <dbReference type="NCBI Taxonomy" id="29159"/>
    <lineage>
        <taxon>Eukaryota</taxon>
        <taxon>Metazoa</taxon>
        <taxon>Spiralia</taxon>
        <taxon>Lophotrochozoa</taxon>
        <taxon>Mollusca</taxon>
        <taxon>Bivalvia</taxon>
        <taxon>Autobranchia</taxon>
        <taxon>Pteriomorphia</taxon>
        <taxon>Ostreida</taxon>
        <taxon>Ostreoidea</taxon>
        <taxon>Ostreidae</taxon>
        <taxon>Magallana</taxon>
    </lineage>
</organism>
<accession>A0A8W8P618</accession>
<evidence type="ECO:0000256" key="1">
    <source>
        <dbReference type="SAM" id="MobiDB-lite"/>
    </source>
</evidence>
<reference evidence="2" key="1">
    <citation type="submission" date="2022-08" db="UniProtKB">
        <authorList>
            <consortium name="EnsemblMetazoa"/>
        </authorList>
    </citation>
    <scope>IDENTIFICATION</scope>
    <source>
        <strain evidence="2">05x7-T-G4-1.051#20</strain>
    </source>
</reference>
<sequence length="411" mass="45531">MAAVENVLTSVTNFTAKFQCRWNQLQRDPAHLERLGYEGARTRLKVDAVPDVPLPIHAKENNGAVQLVLPAKPRGAYAKRQKAEIFRQAFQELEPRPSENNTLPDHSIDLIEPGDPNDEHPIEPTASTNAIPETQSKKCQATLQVPQRTRRIQVSLDKKNMVSTSTQCSSLTDNIPLRVAAGLTPVLQQHAVENVEDNDDDSDIEGGDIEGSDENPDFDLDSEYPESDSSNEEDEEFQLSTDITPEEEKQFLVSEVQLAKLLQNCRVCGSACHTVVNCVRGTMISTSSVCPNGHSSTWESQRCHHGMPWANLLVAGAIVFSGANASKSLRLFRHLNLQMMSMSTFSRLQASYIVPASIFTWDFHQQTLLAEYQGRSLTLGGDARCDSPGFSAKFGSYTLMELSSGKFWIFS</sequence>
<dbReference type="PANTHER" id="PTHR31751">
    <property type="entry name" value="SI:CH211-108C17.2-RELATED-RELATED"/>
    <property type="match status" value="1"/>
</dbReference>
<feature type="region of interest" description="Disordered" evidence="1">
    <location>
        <begin position="95"/>
        <end position="141"/>
    </location>
</feature>
<dbReference type="EnsemblMetazoa" id="G9416.1">
    <property type="protein sequence ID" value="G9416.1:cds"/>
    <property type="gene ID" value="G9416"/>
</dbReference>
<feature type="compositionally biased region" description="Acidic residues" evidence="1">
    <location>
        <begin position="194"/>
        <end position="237"/>
    </location>
</feature>
<name>A0A8W8P618_MAGGI</name>
<evidence type="ECO:0000313" key="2">
    <source>
        <dbReference type="EnsemblMetazoa" id="G9416.1:cds"/>
    </source>
</evidence>
<keyword evidence="3" id="KW-1185">Reference proteome</keyword>
<dbReference type="Proteomes" id="UP000005408">
    <property type="component" value="Unassembled WGS sequence"/>
</dbReference>
<protein>
    <submittedName>
        <fullName evidence="2">Uncharacterized protein</fullName>
    </submittedName>
</protein>